<dbReference type="EMBL" id="JAPDDR010000004">
    <property type="protein sequence ID" value="MCW1913638.1"/>
    <property type="molecule type" value="Genomic_DNA"/>
</dbReference>
<dbReference type="Gene3D" id="2.160.20.10">
    <property type="entry name" value="Single-stranded right-handed beta-helix, Pectin lyase-like"/>
    <property type="match status" value="1"/>
</dbReference>
<proteinExistence type="predicted"/>
<feature type="region of interest" description="Disordered" evidence="1">
    <location>
        <begin position="317"/>
        <end position="370"/>
    </location>
</feature>
<accession>A0ABT3G1D8</accession>
<gene>
    <name evidence="2" type="ORF">OJ996_08630</name>
</gene>
<dbReference type="InterPro" id="IPR012334">
    <property type="entry name" value="Pectin_lyas_fold"/>
</dbReference>
<evidence type="ECO:0000313" key="2">
    <source>
        <dbReference type="EMBL" id="MCW1913638.1"/>
    </source>
</evidence>
<organism evidence="2 3">
    <name type="scientific">Luteolibacter rhizosphaerae</name>
    <dbReference type="NCBI Taxonomy" id="2989719"/>
    <lineage>
        <taxon>Bacteria</taxon>
        <taxon>Pseudomonadati</taxon>
        <taxon>Verrucomicrobiota</taxon>
        <taxon>Verrucomicrobiia</taxon>
        <taxon>Verrucomicrobiales</taxon>
        <taxon>Verrucomicrobiaceae</taxon>
        <taxon>Luteolibacter</taxon>
    </lineage>
</organism>
<dbReference type="RefSeq" id="WP_264513141.1">
    <property type="nucleotide sequence ID" value="NZ_JAPDDR010000004.1"/>
</dbReference>
<dbReference type="Proteomes" id="UP001165653">
    <property type="component" value="Unassembled WGS sequence"/>
</dbReference>
<sequence>MKTSLFPLAGLIPAFFVAPLTLHAELPGIPAISTPGTATWTTQVTESGTRLIFSFTGSSILDWSSGFNLSEGSEIVFNFVNSTDTVVNMLGGSGMNTIGGNVTSNGNIAFFSPNADLQISGNITGNSVTVATLDVDTTSFLSGGSYTLSGNPGGFNGLEVTGNIRATGGDVMLAGRRIDLSRDANINASGAIRLGAGTEIDVNPSAVGRKLKVKGEEGFVLNLGQTRASRIEIAAGNEIINKGRLDTGNGRIFLEVGNNGKVMKDRGIMVGTVSINGKVAPGASLKPNEGDSASALNPSTLKIPAVKRPDGSAVLASRTVASSTPVSASADGGRDRKGGVSQVASRDKKQPMLQRASFFGMRGGSTTVKK</sequence>
<evidence type="ECO:0000313" key="3">
    <source>
        <dbReference type="Proteomes" id="UP001165653"/>
    </source>
</evidence>
<feature type="compositionally biased region" description="Low complexity" evidence="1">
    <location>
        <begin position="317"/>
        <end position="330"/>
    </location>
</feature>
<keyword evidence="3" id="KW-1185">Reference proteome</keyword>
<protein>
    <recommendedName>
        <fullName evidence="4">Filamentous hemagglutinin family protein</fullName>
    </recommendedName>
</protein>
<reference evidence="2" key="1">
    <citation type="submission" date="2022-10" db="EMBL/GenBank/DDBJ databases">
        <title>Luteolibacter sp. GHJ8, whole genome shotgun sequencing project.</title>
        <authorList>
            <person name="Zhao G."/>
            <person name="Shen L."/>
        </authorList>
    </citation>
    <scope>NUCLEOTIDE SEQUENCE</scope>
    <source>
        <strain evidence="2">GHJ8</strain>
    </source>
</reference>
<name>A0ABT3G1D8_9BACT</name>
<evidence type="ECO:0000256" key="1">
    <source>
        <dbReference type="SAM" id="MobiDB-lite"/>
    </source>
</evidence>
<evidence type="ECO:0008006" key="4">
    <source>
        <dbReference type="Google" id="ProtNLM"/>
    </source>
</evidence>
<comment type="caution">
    <text evidence="2">The sequence shown here is derived from an EMBL/GenBank/DDBJ whole genome shotgun (WGS) entry which is preliminary data.</text>
</comment>